<evidence type="ECO:0000256" key="1">
    <source>
        <dbReference type="ARBA" id="ARBA00022723"/>
    </source>
</evidence>
<dbReference type="PANTHER" id="PTHR31534:SF3">
    <property type="entry name" value="HPC2-RELATED DOMAIN-CONTAINING PROTEIN"/>
    <property type="match status" value="1"/>
</dbReference>
<feature type="compositionally biased region" description="Basic and acidic residues" evidence="5">
    <location>
        <begin position="188"/>
        <end position="199"/>
    </location>
</feature>
<dbReference type="PANTHER" id="PTHR31534">
    <property type="entry name" value="ATAXIN 7, ISOFORM A"/>
    <property type="match status" value="1"/>
</dbReference>
<dbReference type="InterPro" id="IPR013083">
    <property type="entry name" value="Znf_RING/FYVE/PHD"/>
</dbReference>
<organism evidence="7 8">
    <name type="scientific">Dictyostelium purpureum</name>
    <name type="common">Slime mold</name>
    <dbReference type="NCBI Taxonomy" id="5786"/>
    <lineage>
        <taxon>Eukaryota</taxon>
        <taxon>Amoebozoa</taxon>
        <taxon>Evosea</taxon>
        <taxon>Eumycetozoa</taxon>
        <taxon>Dictyostelia</taxon>
        <taxon>Dictyosteliales</taxon>
        <taxon>Dictyosteliaceae</taxon>
        <taxon>Dictyostelium</taxon>
    </lineage>
</organism>
<feature type="domain" description="RING-type" evidence="6">
    <location>
        <begin position="249"/>
        <end position="289"/>
    </location>
</feature>
<dbReference type="eggNOG" id="KOG0800">
    <property type="taxonomic scope" value="Eukaryota"/>
</dbReference>
<dbReference type="InterPro" id="IPR001841">
    <property type="entry name" value="Znf_RING"/>
</dbReference>
<dbReference type="Gene3D" id="3.30.40.10">
    <property type="entry name" value="Zinc/RING finger domain, C3HC4 (zinc finger)"/>
    <property type="match status" value="1"/>
</dbReference>
<dbReference type="Proteomes" id="UP000001064">
    <property type="component" value="Unassembled WGS sequence"/>
</dbReference>
<evidence type="ECO:0000256" key="3">
    <source>
        <dbReference type="ARBA" id="ARBA00022833"/>
    </source>
</evidence>
<evidence type="ECO:0000259" key="6">
    <source>
        <dbReference type="PROSITE" id="PS50089"/>
    </source>
</evidence>
<accession>F0ZZY3</accession>
<dbReference type="RefSeq" id="XP_003292971.1">
    <property type="nucleotide sequence ID" value="XM_003292923.1"/>
</dbReference>
<dbReference type="InterPro" id="IPR017907">
    <property type="entry name" value="Znf_RING_CS"/>
</dbReference>
<evidence type="ECO:0000256" key="4">
    <source>
        <dbReference type="PROSITE-ProRule" id="PRU00175"/>
    </source>
</evidence>
<evidence type="ECO:0000313" key="8">
    <source>
        <dbReference type="Proteomes" id="UP000001064"/>
    </source>
</evidence>
<dbReference type="OrthoDB" id="21534at2759"/>
<reference evidence="8" key="1">
    <citation type="journal article" date="2011" name="Genome Biol.">
        <title>Comparative genomics of the social amoebae Dictyostelium discoideum and Dictyostelium purpureum.</title>
        <authorList>
            <consortium name="US DOE Joint Genome Institute (JGI-PGF)"/>
            <person name="Sucgang R."/>
            <person name="Kuo A."/>
            <person name="Tian X."/>
            <person name="Salerno W."/>
            <person name="Parikh A."/>
            <person name="Feasley C.L."/>
            <person name="Dalin E."/>
            <person name="Tu H."/>
            <person name="Huang E."/>
            <person name="Barry K."/>
            <person name="Lindquist E."/>
            <person name="Shapiro H."/>
            <person name="Bruce D."/>
            <person name="Schmutz J."/>
            <person name="Salamov A."/>
            <person name="Fey P."/>
            <person name="Gaudet P."/>
            <person name="Anjard C."/>
            <person name="Babu M.M."/>
            <person name="Basu S."/>
            <person name="Bushmanova Y."/>
            <person name="van der Wel H."/>
            <person name="Katoh-Kurasawa M."/>
            <person name="Dinh C."/>
            <person name="Coutinho P.M."/>
            <person name="Saito T."/>
            <person name="Elias M."/>
            <person name="Schaap P."/>
            <person name="Kay R.R."/>
            <person name="Henrissat B."/>
            <person name="Eichinger L."/>
            <person name="Rivero F."/>
            <person name="Putnam N.H."/>
            <person name="West C.M."/>
            <person name="Loomis W.F."/>
            <person name="Chisholm R.L."/>
            <person name="Shaulsky G."/>
            <person name="Strassmann J.E."/>
            <person name="Queller D.C."/>
            <person name="Kuspa A."/>
            <person name="Grigoriev I.V."/>
        </authorList>
    </citation>
    <scope>NUCLEOTIDE SEQUENCE [LARGE SCALE GENOMIC DNA]</scope>
    <source>
        <strain evidence="8">QSDP1</strain>
    </source>
</reference>
<dbReference type="Pfam" id="PF13639">
    <property type="entry name" value="zf-RING_2"/>
    <property type="match status" value="1"/>
</dbReference>
<dbReference type="PROSITE" id="PS50089">
    <property type="entry name" value="ZF_RING_2"/>
    <property type="match status" value="1"/>
</dbReference>
<dbReference type="InParanoid" id="F0ZZY3"/>
<keyword evidence="2 4" id="KW-0863">Zinc-finger</keyword>
<evidence type="ECO:0000313" key="7">
    <source>
        <dbReference type="EMBL" id="EGC30498.1"/>
    </source>
</evidence>
<keyword evidence="3" id="KW-0862">Zinc</keyword>
<keyword evidence="8" id="KW-1185">Reference proteome</keyword>
<keyword evidence="1" id="KW-0479">Metal-binding</keyword>
<dbReference type="GeneID" id="10510376"/>
<dbReference type="VEuPathDB" id="AmoebaDB:DICPUDRAFT_83577"/>
<protein>
    <recommendedName>
        <fullName evidence="6">RING-type domain-containing protein</fullName>
    </recommendedName>
</protein>
<dbReference type="SMART" id="SM00184">
    <property type="entry name" value="RING"/>
    <property type="match status" value="1"/>
</dbReference>
<feature type="compositionally biased region" description="Basic and acidic residues" evidence="5">
    <location>
        <begin position="207"/>
        <end position="216"/>
    </location>
</feature>
<evidence type="ECO:0000256" key="2">
    <source>
        <dbReference type="ARBA" id="ARBA00022771"/>
    </source>
</evidence>
<feature type="compositionally biased region" description="Low complexity" evidence="5">
    <location>
        <begin position="110"/>
        <end position="131"/>
    </location>
</feature>
<evidence type="ECO:0000256" key="5">
    <source>
        <dbReference type="SAM" id="MobiDB-lite"/>
    </source>
</evidence>
<dbReference type="SUPFAM" id="SSF57850">
    <property type="entry name" value="RING/U-box"/>
    <property type="match status" value="1"/>
</dbReference>
<dbReference type="GO" id="GO:0008270">
    <property type="term" value="F:zinc ion binding"/>
    <property type="evidence" value="ECO:0007669"/>
    <property type="project" value="UniProtKB-KW"/>
</dbReference>
<dbReference type="InterPro" id="IPR053109">
    <property type="entry name" value="Ser/Thr-Kinase-Related"/>
</dbReference>
<dbReference type="STRING" id="5786.F0ZZY3"/>
<dbReference type="AlphaFoldDB" id="F0ZZY3"/>
<gene>
    <name evidence="7" type="ORF">DICPUDRAFT_83577</name>
</gene>
<feature type="region of interest" description="Disordered" evidence="5">
    <location>
        <begin position="110"/>
        <end position="159"/>
    </location>
</feature>
<dbReference type="KEGG" id="dpp:DICPUDRAFT_83577"/>
<dbReference type="PROSITE" id="PS00518">
    <property type="entry name" value="ZF_RING_1"/>
    <property type="match status" value="1"/>
</dbReference>
<sequence length="385" mass="43142">MFYCIAMKLYKISEVHYIKKKMVSAPSASLSASVSAFVSTPSASASVSASSAPSSSLSAPSASGSVLFAPASSASYTYAPSASASASVPSVSSVPASSVSASVSASSASASTYAPPASTSSPSASVSAPSPLSRTNKFRKPVSINSSASTSTGNSPMKKRPLELDNVIICDREFSKKLKLEDEEKRIQKEKEEKEENQRSRLSSLQRQRERERSEIEERKRLENLQKELQKRLEQERLEKDRLERDDKCTICMNEIEASELAFIECVHRFCYECIFEWSKCFRTCPNCRKPFRDVRSNSFSFIIHTCSLFKVYNGVRLSLKSESFFLNIKRFAKYTLGFLSILSFSLSKYYRSQNKFWGSCLSFHKSEIKHWGSCLFFQIHYQQI</sequence>
<dbReference type="EMBL" id="GL871324">
    <property type="protein sequence ID" value="EGC30498.1"/>
    <property type="molecule type" value="Genomic_DNA"/>
</dbReference>
<feature type="region of interest" description="Disordered" evidence="5">
    <location>
        <begin position="188"/>
        <end position="216"/>
    </location>
</feature>
<feature type="compositionally biased region" description="Polar residues" evidence="5">
    <location>
        <begin position="143"/>
        <end position="155"/>
    </location>
</feature>
<proteinExistence type="predicted"/>
<name>F0ZZY3_DICPU</name>